<sequence length="45" mass="5495">ANILIQSHQNYQIGISYNIYFVKYRYRISRIVLYHILYHGTVHIL</sequence>
<proteinExistence type="predicted"/>
<reference evidence="1" key="1">
    <citation type="submission" date="2014-05" db="EMBL/GenBank/DDBJ databases">
        <authorList>
            <person name="Chronopoulou M."/>
        </authorList>
    </citation>
    <scope>NUCLEOTIDE SEQUENCE</scope>
    <source>
        <tissue evidence="1">Whole organism</tissue>
    </source>
</reference>
<dbReference type="AlphaFoldDB" id="A0A0K2VDN5"/>
<protein>
    <submittedName>
        <fullName evidence="1">Uncharacterized protein</fullName>
    </submittedName>
</protein>
<accession>A0A0K2VDN5</accession>
<organism evidence="1">
    <name type="scientific">Lepeophtheirus salmonis</name>
    <name type="common">Salmon louse</name>
    <name type="synonym">Caligus salmonis</name>
    <dbReference type="NCBI Taxonomy" id="72036"/>
    <lineage>
        <taxon>Eukaryota</taxon>
        <taxon>Metazoa</taxon>
        <taxon>Ecdysozoa</taxon>
        <taxon>Arthropoda</taxon>
        <taxon>Crustacea</taxon>
        <taxon>Multicrustacea</taxon>
        <taxon>Hexanauplia</taxon>
        <taxon>Copepoda</taxon>
        <taxon>Siphonostomatoida</taxon>
        <taxon>Caligidae</taxon>
        <taxon>Lepeophtheirus</taxon>
    </lineage>
</organism>
<evidence type="ECO:0000313" key="1">
    <source>
        <dbReference type="EMBL" id="CDW48658.1"/>
    </source>
</evidence>
<dbReference type="EMBL" id="HACA01031297">
    <property type="protein sequence ID" value="CDW48658.1"/>
    <property type="molecule type" value="Transcribed_RNA"/>
</dbReference>
<feature type="non-terminal residue" evidence="1">
    <location>
        <position position="1"/>
    </location>
</feature>
<name>A0A0K2VDN5_LEPSM</name>